<gene>
    <name evidence="5" type="ORF">COS93_00715</name>
</gene>
<organism evidence="5 6">
    <name type="scientific">bacterium (Candidatus Gribaldobacteria) CG07_land_8_20_14_0_80_33_18</name>
    <dbReference type="NCBI Taxonomy" id="2014272"/>
    <lineage>
        <taxon>Bacteria</taxon>
        <taxon>Candidatus Gribaldobacteria</taxon>
    </lineage>
</organism>
<keyword evidence="2" id="KW-0902">Two-component regulatory system</keyword>
<dbReference type="GO" id="GO:0000160">
    <property type="term" value="P:phosphorelay signal transduction system"/>
    <property type="evidence" value="ECO:0007669"/>
    <property type="project" value="UniProtKB-KW"/>
</dbReference>
<dbReference type="SMART" id="SM00448">
    <property type="entry name" value="REC"/>
    <property type="match status" value="1"/>
</dbReference>
<accession>A0A2M6Z3X6</accession>
<sequence length="122" mass="13825">MAQKILIVEDDKFLRELIARKLIQENFEVIEAIDGEEGLEKAKETKPNLILLDLILPGVDGFEVLTKLKEDPVLTVIPVIILSNLGQREDVERGLRLGAVDYLVKAHFTPNEIIEKVRINLK</sequence>
<dbReference type="EMBL" id="PEWP01000014">
    <property type="protein sequence ID" value="PIU47118.1"/>
    <property type="molecule type" value="Genomic_DNA"/>
</dbReference>
<dbReference type="Gene3D" id="3.40.50.2300">
    <property type="match status" value="1"/>
</dbReference>
<evidence type="ECO:0000313" key="5">
    <source>
        <dbReference type="EMBL" id="PIU47118.1"/>
    </source>
</evidence>
<dbReference type="PROSITE" id="PS50110">
    <property type="entry name" value="RESPONSE_REGULATORY"/>
    <property type="match status" value="1"/>
</dbReference>
<evidence type="ECO:0000256" key="1">
    <source>
        <dbReference type="ARBA" id="ARBA00022553"/>
    </source>
</evidence>
<reference evidence="6" key="1">
    <citation type="submission" date="2017-09" db="EMBL/GenBank/DDBJ databases">
        <title>Depth-based differentiation of microbial function through sediment-hosted aquifers and enrichment of novel symbionts in the deep terrestrial subsurface.</title>
        <authorList>
            <person name="Probst A.J."/>
            <person name="Ladd B."/>
            <person name="Jarett J.K."/>
            <person name="Geller-Mcgrath D.E."/>
            <person name="Sieber C.M.K."/>
            <person name="Emerson J.B."/>
            <person name="Anantharaman K."/>
            <person name="Thomas B.C."/>
            <person name="Malmstrom R."/>
            <person name="Stieglmeier M."/>
            <person name="Klingl A."/>
            <person name="Woyke T."/>
            <person name="Ryan C.M."/>
            <person name="Banfield J.F."/>
        </authorList>
    </citation>
    <scope>NUCLEOTIDE SEQUENCE [LARGE SCALE GENOMIC DNA]</scope>
</reference>
<dbReference type="InterPro" id="IPR001789">
    <property type="entry name" value="Sig_transdc_resp-reg_receiver"/>
</dbReference>
<name>A0A2M6Z3X6_9BACT</name>
<dbReference type="CDD" id="cd17574">
    <property type="entry name" value="REC_OmpR"/>
    <property type="match status" value="1"/>
</dbReference>
<dbReference type="PANTHER" id="PTHR44591">
    <property type="entry name" value="STRESS RESPONSE REGULATOR PROTEIN 1"/>
    <property type="match status" value="1"/>
</dbReference>
<keyword evidence="1 3" id="KW-0597">Phosphoprotein</keyword>
<dbReference type="Pfam" id="PF00072">
    <property type="entry name" value="Response_reg"/>
    <property type="match status" value="1"/>
</dbReference>
<dbReference type="InterPro" id="IPR050595">
    <property type="entry name" value="Bact_response_regulator"/>
</dbReference>
<feature type="modified residue" description="4-aspartylphosphate" evidence="3">
    <location>
        <position position="53"/>
    </location>
</feature>
<feature type="domain" description="Response regulatory" evidence="4">
    <location>
        <begin position="4"/>
        <end position="120"/>
    </location>
</feature>
<evidence type="ECO:0000256" key="3">
    <source>
        <dbReference type="PROSITE-ProRule" id="PRU00169"/>
    </source>
</evidence>
<protein>
    <submittedName>
        <fullName evidence="5">Response regulator</fullName>
    </submittedName>
</protein>
<evidence type="ECO:0000259" key="4">
    <source>
        <dbReference type="PROSITE" id="PS50110"/>
    </source>
</evidence>
<dbReference type="Proteomes" id="UP000228777">
    <property type="component" value="Unassembled WGS sequence"/>
</dbReference>
<evidence type="ECO:0000313" key="6">
    <source>
        <dbReference type="Proteomes" id="UP000228777"/>
    </source>
</evidence>
<dbReference type="PANTHER" id="PTHR44591:SF14">
    <property type="entry name" value="PROTEIN PILG"/>
    <property type="match status" value="1"/>
</dbReference>
<dbReference type="AlphaFoldDB" id="A0A2M6Z3X6"/>
<comment type="caution">
    <text evidence="5">The sequence shown here is derived from an EMBL/GenBank/DDBJ whole genome shotgun (WGS) entry which is preliminary data.</text>
</comment>
<dbReference type="InterPro" id="IPR011006">
    <property type="entry name" value="CheY-like_superfamily"/>
</dbReference>
<evidence type="ECO:0000256" key="2">
    <source>
        <dbReference type="ARBA" id="ARBA00023012"/>
    </source>
</evidence>
<proteinExistence type="predicted"/>
<dbReference type="SUPFAM" id="SSF52172">
    <property type="entry name" value="CheY-like"/>
    <property type="match status" value="1"/>
</dbReference>